<sequence>MLTSLNRPLHLAVIGSGPRGLSVLERLVCRLTAEYDQAAGHGGPAPRPVVVHLVDNTEIGAGRVWRTDQDPWFTMNTVASQITMYSGDSDTGPARPGAGPSLHQWLTAHTPAGQEPAGPNDYATRAEYGRYLADVYRSIVRALPPHAALEAHVAGVTALSPRPDGTWDLALDTAPHRLSAERVILATGHPRNEADTFDAAMESFAAGHQAHYLRGDSAADMPLDETTIPAGSTVAIRGLGLSFYDVMLSLTIGRGGEFKAADDGTYAYIPSGREPRIVAGSRSGLPIPARGRNQKSAHHSHQPKFLTRAALTAARTARAAQAGSAQLDFAEDVLPLLLDEIAYVYYTTAHRTRTEAAEAAENTTTDTTTTTGTVTGTSAGVGVHERFARELADHLHRGRDLSVLLDGAGLGDVAPVDLKALARPFAGMRFDSAGAFREHLLTVMREDLDQARLGNADGPLKAALDVLRDIRNVVRDAVDFGGLLPASHVRDFDRDYLPMNALLSAGPPLERVEQLYALIAQGIVDVTGPLTRFATDETTGTFTVASEQVPGSFARATALIDARIPTPDLARDTSPLIRRLRADGLVRTFTIQGPDGAHATGGLDITPAPFRVLDASGRPHEGLFALGIPTEHTRWFTQVGSSRPGTGRTLFYRDADTIAEALLAPTTTAVTADADTAPAGTATGAGRPLAAAGTARSTS</sequence>
<dbReference type="KEGG" id="slau:SLA_0039"/>
<evidence type="ECO:0000256" key="1">
    <source>
        <dbReference type="SAM" id="MobiDB-lite"/>
    </source>
</evidence>
<dbReference type="SUPFAM" id="SSF51905">
    <property type="entry name" value="FAD/NAD(P)-binding domain"/>
    <property type="match status" value="1"/>
</dbReference>
<dbReference type="InterPro" id="IPR052189">
    <property type="entry name" value="L-asp_N-monooxygenase_NS-form"/>
</dbReference>
<gene>
    <name evidence="3" type="ORF">SLA_0039</name>
</gene>
<feature type="compositionally biased region" description="Low complexity" evidence="1">
    <location>
        <begin position="357"/>
        <end position="378"/>
    </location>
</feature>
<dbReference type="Pfam" id="PF13454">
    <property type="entry name" value="NAD_binding_9"/>
    <property type="match status" value="1"/>
</dbReference>
<dbReference type="Proteomes" id="UP000217676">
    <property type="component" value="Chromosome"/>
</dbReference>
<dbReference type="EMBL" id="AP017424">
    <property type="protein sequence ID" value="BAU80994.1"/>
    <property type="molecule type" value="Genomic_DNA"/>
</dbReference>
<evidence type="ECO:0000313" key="4">
    <source>
        <dbReference type="Proteomes" id="UP000217676"/>
    </source>
</evidence>
<dbReference type="InterPro" id="IPR036188">
    <property type="entry name" value="FAD/NAD-bd_sf"/>
</dbReference>
<feature type="domain" description="FAD-dependent urate hydroxylase HpyO/Asp monooxygenase CreE-like FAD/NAD(P)-binding" evidence="2">
    <location>
        <begin position="12"/>
        <end position="189"/>
    </location>
</feature>
<dbReference type="PANTHER" id="PTHR40254">
    <property type="entry name" value="BLR0577 PROTEIN"/>
    <property type="match status" value="1"/>
</dbReference>
<feature type="region of interest" description="Disordered" evidence="1">
    <location>
        <begin position="677"/>
        <end position="699"/>
    </location>
</feature>
<evidence type="ECO:0000259" key="2">
    <source>
        <dbReference type="Pfam" id="PF13454"/>
    </source>
</evidence>
<dbReference type="PANTHER" id="PTHR40254:SF1">
    <property type="entry name" value="BLR0577 PROTEIN"/>
    <property type="match status" value="1"/>
</dbReference>
<proteinExistence type="predicted"/>
<keyword evidence="4" id="KW-1185">Reference proteome</keyword>
<name>A0A169MYH9_STRLU</name>
<feature type="region of interest" description="Disordered" evidence="1">
    <location>
        <begin position="356"/>
        <end position="378"/>
    </location>
</feature>
<evidence type="ECO:0000313" key="3">
    <source>
        <dbReference type="EMBL" id="BAU80994.1"/>
    </source>
</evidence>
<dbReference type="InterPro" id="IPR038732">
    <property type="entry name" value="HpyO/CreE_NAD-binding"/>
</dbReference>
<dbReference type="AlphaFoldDB" id="A0A169MYH9"/>
<reference evidence="3 4" key="1">
    <citation type="journal article" date="2016" name="Genome Announc.">
        <title>Complete Genome Sequence of Thiostrepton-Producing Streptomyces laurentii ATCC 31255.</title>
        <authorList>
            <person name="Doi K."/>
            <person name="Fujino Y."/>
            <person name="Nagayoshi Y."/>
            <person name="Ohshima T."/>
            <person name="Ogata S."/>
        </authorList>
    </citation>
    <scope>NUCLEOTIDE SEQUENCE [LARGE SCALE GENOMIC DNA]</scope>
    <source>
        <strain evidence="3 4">ATCC 31255</strain>
    </source>
</reference>
<accession>A0A169MYH9</accession>
<organism evidence="3 4">
    <name type="scientific">Streptomyces laurentii</name>
    <dbReference type="NCBI Taxonomy" id="39478"/>
    <lineage>
        <taxon>Bacteria</taxon>
        <taxon>Bacillati</taxon>
        <taxon>Actinomycetota</taxon>
        <taxon>Actinomycetes</taxon>
        <taxon>Kitasatosporales</taxon>
        <taxon>Streptomycetaceae</taxon>
        <taxon>Streptomyces</taxon>
    </lineage>
</organism>
<protein>
    <recommendedName>
        <fullName evidence="2">FAD-dependent urate hydroxylase HpyO/Asp monooxygenase CreE-like FAD/NAD(P)-binding domain-containing protein</fullName>
    </recommendedName>
</protein>